<dbReference type="CDD" id="cd06267">
    <property type="entry name" value="PBP1_LacI_sugar_binding-like"/>
    <property type="match status" value="1"/>
</dbReference>
<sequence length="353" mass="37485">MSPLTGAGNDRPATLADVAALSGVATSTVSRALSNPGRVNVLTRERIERAARELNYVPNSQARALTSGRTRAIAVLVSDVTNPFYFGIIRGTQHQLKAAGYTQLLVDTEESDELEDGTLHKLRRSFDGAILAASRLTDRRLTALAKEIPLVAVNRQTRGVPSVFIDTPSAIEQAVGHLVSLGHRRIAYAAGPATSWPNEGRWRALVRAAEHYGVEAVRLGPFAPRQYAGAAAADAVLHSRVTACIAFNDLLAIGMLPRFRERGVRIPNDLSIVGCDDIFGADFCNPPLTTLTAPIEQAGRTAVAMLLSRLDGGPAPMARQAVTLPTHLTVRDSTGPAPRTAPTAPTTNGVPTA</sequence>
<dbReference type="PANTHER" id="PTHR30146:SF138">
    <property type="entry name" value="TRANSCRIPTIONAL REGULATORY PROTEIN"/>
    <property type="match status" value="1"/>
</dbReference>
<organism evidence="6 7">
    <name type="scientific">Leifsonia soli</name>
    <dbReference type="NCBI Taxonomy" id="582665"/>
    <lineage>
        <taxon>Bacteria</taxon>
        <taxon>Bacillati</taxon>
        <taxon>Actinomycetota</taxon>
        <taxon>Actinomycetes</taxon>
        <taxon>Micrococcales</taxon>
        <taxon>Microbacteriaceae</taxon>
        <taxon>Leifsonia</taxon>
    </lineage>
</organism>
<dbReference type="AlphaFoldDB" id="A0A852T095"/>
<name>A0A852T095_9MICO</name>
<gene>
    <name evidence="6" type="ORF">BJ963_001589</name>
</gene>
<dbReference type="PANTHER" id="PTHR30146">
    <property type="entry name" value="LACI-RELATED TRANSCRIPTIONAL REPRESSOR"/>
    <property type="match status" value="1"/>
</dbReference>
<evidence type="ECO:0000313" key="6">
    <source>
        <dbReference type="EMBL" id="NYD74070.1"/>
    </source>
</evidence>
<comment type="caution">
    <text evidence="6">The sequence shown here is derived from an EMBL/GenBank/DDBJ whole genome shotgun (WGS) entry which is preliminary data.</text>
</comment>
<keyword evidence="7" id="KW-1185">Reference proteome</keyword>
<feature type="region of interest" description="Disordered" evidence="4">
    <location>
        <begin position="329"/>
        <end position="353"/>
    </location>
</feature>
<keyword evidence="2" id="KW-0238">DNA-binding</keyword>
<dbReference type="SUPFAM" id="SSF47413">
    <property type="entry name" value="lambda repressor-like DNA-binding domains"/>
    <property type="match status" value="1"/>
</dbReference>
<evidence type="ECO:0000256" key="4">
    <source>
        <dbReference type="SAM" id="MobiDB-lite"/>
    </source>
</evidence>
<evidence type="ECO:0000256" key="2">
    <source>
        <dbReference type="ARBA" id="ARBA00023125"/>
    </source>
</evidence>
<dbReference type="Gene3D" id="1.10.260.40">
    <property type="entry name" value="lambda repressor-like DNA-binding domains"/>
    <property type="match status" value="1"/>
</dbReference>
<dbReference type="InterPro" id="IPR028082">
    <property type="entry name" value="Peripla_BP_I"/>
</dbReference>
<reference evidence="6 7" key="1">
    <citation type="submission" date="2020-07" db="EMBL/GenBank/DDBJ databases">
        <title>Sequencing the genomes of 1000 actinobacteria strains.</title>
        <authorList>
            <person name="Klenk H.-P."/>
        </authorList>
    </citation>
    <scope>NUCLEOTIDE SEQUENCE [LARGE SCALE GENOMIC DNA]</scope>
    <source>
        <strain evidence="6 7">DSM 23871</strain>
    </source>
</reference>
<dbReference type="InterPro" id="IPR010982">
    <property type="entry name" value="Lambda_DNA-bd_dom_sf"/>
</dbReference>
<dbReference type="Proteomes" id="UP000589620">
    <property type="component" value="Unassembled WGS sequence"/>
</dbReference>
<dbReference type="PROSITE" id="PS50932">
    <property type="entry name" value="HTH_LACI_2"/>
    <property type="match status" value="1"/>
</dbReference>
<dbReference type="EMBL" id="JACCBJ010000001">
    <property type="protein sequence ID" value="NYD74070.1"/>
    <property type="molecule type" value="Genomic_DNA"/>
</dbReference>
<keyword evidence="3" id="KW-0804">Transcription</keyword>
<accession>A0A852T095</accession>
<dbReference type="Gene3D" id="3.40.50.2300">
    <property type="match status" value="2"/>
</dbReference>
<dbReference type="GO" id="GO:0003700">
    <property type="term" value="F:DNA-binding transcription factor activity"/>
    <property type="evidence" value="ECO:0007669"/>
    <property type="project" value="TreeGrafter"/>
</dbReference>
<dbReference type="Pfam" id="PF00356">
    <property type="entry name" value="LacI"/>
    <property type="match status" value="1"/>
</dbReference>
<evidence type="ECO:0000313" key="7">
    <source>
        <dbReference type="Proteomes" id="UP000589620"/>
    </source>
</evidence>
<dbReference type="CDD" id="cd01392">
    <property type="entry name" value="HTH_LacI"/>
    <property type="match status" value="1"/>
</dbReference>
<dbReference type="GO" id="GO:0000976">
    <property type="term" value="F:transcription cis-regulatory region binding"/>
    <property type="evidence" value="ECO:0007669"/>
    <property type="project" value="TreeGrafter"/>
</dbReference>
<dbReference type="InterPro" id="IPR000843">
    <property type="entry name" value="HTH_LacI"/>
</dbReference>
<dbReference type="RefSeq" id="WP_179455794.1">
    <property type="nucleotide sequence ID" value="NZ_BAAAPX010000001.1"/>
</dbReference>
<proteinExistence type="predicted"/>
<feature type="domain" description="HTH lacI-type" evidence="5">
    <location>
        <begin position="13"/>
        <end position="67"/>
    </location>
</feature>
<keyword evidence="1" id="KW-0805">Transcription regulation</keyword>
<dbReference type="InterPro" id="IPR046335">
    <property type="entry name" value="LacI/GalR-like_sensor"/>
</dbReference>
<feature type="compositionally biased region" description="Low complexity" evidence="4">
    <location>
        <begin position="336"/>
        <end position="347"/>
    </location>
</feature>
<dbReference type="SMART" id="SM00354">
    <property type="entry name" value="HTH_LACI"/>
    <property type="match status" value="1"/>
</dbReference>
<evidence type="ECO:0000259" key="5">
    <source>
        <dbReference type="PROSITE" id="PS50932"/>
    </source>
</evidence>
<protein>
    <submittedName>
        <fullName evidence="6">LacI family transcriptional regulator</fullName>
    </submittedName>
</protein>
<dbReference type="Pfam" id="PF13377">
    <property type="entry name" value="Peripla_BP_3"/>
    <property type="match status" value="1"/>
</dbReference>
<evidence type="ECO:0000256" key="3">
    <source>
        <dbReference type="ARBA" id="ARBA00023163"/>
    </source>
</evidence>
<dbReference type="SUPFAM" id="SSF53822">
    <property type="entry name" value="Periplasmic binding protein-like I"/>
    <property type="match status" value="1"/>
</dbReference>
<evidence type="ECO:0000256" key="1">
    <source>
        <dbReference type="ARBA" id="ARBA00023015"/>
    </source>
</evidence>